<keyword evidence="17" id="KW-1185">Reference proteome</keyword>
<evidence type="ECO:0000256" key="11">
    <source>
        <dbReference type="HAMAP-Rule" id="MF_00208"/>
    </source>
</evidence>
<dbReference type="Pfam" id="PF01225">
    <property type="entry name" value="Mur_ligase"/>
    <property type="match status" value="1"/>
</dbReference>
<dbReference type="SUPFAM" id="SSF53244">
    <property type="entry name" value="MurD-like peptide ligases, peptide-binding domain"/>
    <property type="match status" value="1"/>
</dbReference>
<dbReference type="GO" id="GO:0008765">
    <property type="term" value="F:UDP-N-acetylmuramoylalanyl-D-glutamate-2,6-diaminopimelate ligase activity"/>
    <property type="evidence" value="ECO:0007669"/>
    <property type="project" value="UniProtKB-EC"/>
</dbReference>
<comment type="catalytic activity">
    <reaction evidence="11">
        <text>UDP-N-acetyl-alpha-D-muramoyl-L-alanyl-D-glutamate + meso-2,6-diaminopimelate + ATP = UDP-N-acetyl-alpha-D-muramoyl-L-alanyl-gamma-D-glutamyl-meso-2,6-diaminopimelate + ADP + phosphate + H(+)</text>
        <dbReference type="Rhea" id="RHEA:23676"/>
        <dbReference type="ChEBI" id="CHEBI:15378"/>
        <dbReference type="ChEBI" id="CHEBI:30616"/>
        <dbReference type="ChEBI" id="CHEBI:43474"/>
        <dbReference type="ChEBI" id="CHEBI:57791"/>
        <dbReference type="ChEBI" id="CHEBI:83900"/>
        <dbReference type="ChEBI" id="CHEBI:83905"/>
        <dbReference type="ChEBI" id="CHEBI:456216"/>
        <dbReference type="EC" id="6.3.2.13"/>
    </reaction>
</comment>
<dbReference type="Gene3D" id="3.90.190.20">
    <property type="entry name" value="Mur ligase, C-terminal domain"/>
    <property type="match status" value="1"/>
</dbReference>
<dbReference type="PROSITE" id="PS01011">
    <property type="entry name" value="FOLYLPOLYGLU_SYNT_1"/>
    <property type="match status" value="1"/>
</dbReference>
<comment type="caution">
    <text evidence="11">Lacks conserved residue(s) required for the propagation of feature annotation.</text>
</comment>
<evidence type="ECO:0000256" key="10">
    <source>
        <dbReference type="ARBA" id="ARBA00023316"/>
    </source>
</evidence>
<dbReference type="Pfam" id="PF02875">
    <property type="entry name" value="Mur_ligase_C"/>
    <property type="match status" value="1"/>
</dbReference>
<protein>
    <recommendedName>
        <fullName evidence="11">UDP-N-acetylmuramoyl-L-alanyl-D-glutamate--2,6-diaminopimelate ligase</fullName>
        <ecNumber evidence="11">6.3.2.13</ecNumber>
    </recommendedName>
    <alternativeName>
        <fullName evidence="11">Meso-A2pm-adding enzyme</fullName>
    </alternativeName>
    <alternativeName>
        <fullName evidence="11">Meso-diaminopimelate-adding enzyme</fullName>
    </alternativeName>
    <alternativeName>
        <fullName evidence="11">UDP-MurNAc-L-Ala-D-Glu:meso-diaminopimelate ligase</fullName>
    </alternativeName>
    <alternativeName>
        <fullName evidence="11">UDP-MurNAc-tripeptide synthetase</fullName>
    </alternativeName>
    <alternativeName>
        <fullName evidence="11">UDP-N-acetylmuramyl-tripeptide synthetase</fullName>
    </alternativeName>
</protein>
<comment type="pathway">
    <text evidence="11 12">Cell wall biogenesis; peptidoglycan biosynthesis.</text>
</comment>
<organism evidence="16 17">
    <name type="scientific">Carboxylicivirga linearis</name>
    <dbReference type="NCBI Taxonomy" id="1628157"/>
    <lineage>
        <taxon>Bacteria</taxon>
        <taxon>Pseudomonadati</taxon>
        <taxon>Bacteroidota</taxon>
        <taxon>Bacteroidia</taxon>
        <taxon>Marinilabiliales</taxon>
        <taxon>Marinilabiliaceae</taxon>
        <taxon>Carboxylicivirga</taxon>
    </lineage>
</organism>
<dbReference type="InterPro" id="IPR004101">
    <property type="entry name" value="Mur_ligase_C"/>
</dbReference>
<evidence type="ECO:0000313" key="16">
    <source>
        <dbReference type="EMBL" id="MBS2100315.1"/>
    </source>
</evidence>
<evidence type="ECO:0000256" key="5">
    <source>
        <dbReference type="ARBA" id="ARBA00022741"/>
    </source>
</evidence>
<evidence type="ECO:0000256" key="12">
    <source>
        <dbReference type="RuleBase" id="RU004135"/>
    </source>
</evidence>
<dbReference type="Proteomes" id="UP000708576">
    <property type="component" value="Unassembled WGS sequence"/>
</dbReference>
<evidence type="ECO:0000256" key="1">
    <source>
        <dbReference type="ARBA" id="ARBA00005898"/>
    </source>
</evidence>
<dbReference type="NCBIfam" id="TIGR01085">
    <property type="entry name" value="murE"/>
    <property type="match status" value="1"/>
</dbReference>
<keyword evidence="11" id="KW-0460">Magnesium</keyword>
<reference evidence="16 17" key="1">
    <citation type="journal article" date="2015" name="Int. J. Syst. Evol. Microbiol.">
        <title>Carboxylicivirga linearis sp. nov., isolated from a sea cucumber culture pond.</title>
        <authorList>
            <person name="Wang F.Q."/>
            <person name="Zhou Y.X."/>
            <person name="Lin X.Z."/>
            <person name="Chen G.J."/>
            <person name="Du Z.J."/>
        </authorList>
    </citation>
    <scope>NUCLEOTIDE SEQUENCE [LARGE SCALE GENOMIC DNA]</scope>
    <source>
        <strain evidence="16 17">FB218</strain>
    </source>
</reference>
<dbReference type="InterPro" id="IPR035911">
    <property type="entry name" value="MurE/MurF_N"/>
</dbReference>
<dbReference type="Gene3D" id="3.40.1190.10">
    <property type="entry name" value="Mur-like, catalytic domain"/>
    <property type="match status" value="1"/>
</dbReference>
<dbReference type="InterPro" id="IPR000713">
    <property type="entry name" value="Mur_ligase_N"/>
</dbReference>
<evidence type="ECO:0000313" key="17">
    <source>
        <dbReference type="Proteomes" id="UP000708576"/>
    </source>
</evidence>
<comment type="cofactor">
    <cofactor evidence="11">
        <name>Mg(2+)</name>
        <dbReference type="ChEBI" id="CHEBI:18420"/>
    </cofactor>
</comment>
<sequence>MKKLFEILQEVDIRQIFNKRDLDVTDICFDSRKAKEGSVFVAVKGTVADGHQFIPQVIDAGCKCVVCEDQPQKYPDDVTIVVVENSSLVLGKMASAFYDYPSRQLKLLGVTGTNGKTTIATLLYKMVSIMGYKAGLFSTVANYIGNEKVEATHTTPDSVAINKLMAEMVEAGCDYCFMEVSSHALDQNRVEGLQFDGALFTNITHDHLDYHKTFKAYIEAKKSFFDNLDKEAFSLVNADDKNGMVMMQNTRAAKNTYSLKGMGTFKAKIIESMFEGMQLDIDGHEIWTQFVGNFNAQNLLAVYGAAVLLGFDKMEVLVALSQLKSVDGRFETIRSKTGKTAIVDYAHTPDALKNVIETINLVRQGNQQLITVVGAGGDRDPMKRPEMAKEAVQGSSRVILTSDNPRSEDPAQIVEEMMKGVTFKERIKVLSIVDRKEAIRTACVVAQPGDIILVAGKGHETYQEVKGVKNHFDDREVINEIFNAEE</sequence>
<dbReference type="HAMAP" id="MF_00208">
    <property type="entry name" value="MurE"/>
    <property type="match status" value="1"/>
</dbReference>
<keyword evidence="4 11" id="KW-0132">Cell division</keyword>
<feature type="binding site" evidence="11">
    <location>
        <begin position="154"/>
        <end position="155"/>
    </location>
    <ligand>
        <name>UDP-N-acetyl-alpha-D-muramoyl-L-alanyl-D-glutamate</name>
        <dbReference type="ChEBI" id="CHEBI:83900"/>
    </ligand>
</feature>
<evidence type="ECO:0000256" key="6">
    <source>
        <dbReference type="ARBA" id="ARBA00022840"/>
    </source>
</evidence>
<keyword evidence="2 11" id="KW-0963">Cytoplasm</keyword>
<dbReference type="SUPFAM" id="SSF63418">
    <property type="entry name" value="MurE/MurF N-terminal domain"/>
    <property type="match status" value="1"/>
</dbReference>
<gene>
    <name evidence="11" type="primary">murE</name>
    <name evidence="16" type="ORF">KEM10_18670</name>
</gene>
<dbReference type="InterPro" id="IPR013221">
    <property type="entry name" value="Mur_ligase_cen"/>
</dbReference>
<dbReference type="EMBL" id="JAGUCO010000021">
    <property type="protein sequence ID" value="MBS2100315.1"/>
    <property type="molecule type" value="Genomic_DNA"/>
</dbReference>
<evidence type="ECO:0000256" key="3">
    <source>
        <dbReference type="ARBA" id="ARBA00022598"/>
    </source>
</evidence>
<feature type="binding site" evidence="11">
    <location>
        <begin position="403"/>
        <end position="406"/>
    </location>
    <ligand>
        <name>meso-2,6-diaminopimelate</name>
        <dbReference type="ChEBI" id="CHEBI:57791"/>
    </ligand>
</feature>
<keyword evidence="10 11" id="KW-0961">Cell wall biogenesis/degradation</keyword>
<comment type="function">
    <text evidence="11">Catalyzes the addition of meso-diaminopimelic acid to the nucleotide precursor UDP-N-acetylmuramoyl-L-alanyl-D-glutamate (UMAG) in the biosynthesis of bacterial cell-wall peptidoglycan.</text>
</comment>
<accession>A0ABS5JZG9</accession>
<dbReference type="Pfam" id="PF08245">
    <property type="entry name" value="Mur_ligase_M"/>
    <property type="match status" value="1"/>
</dbReference>
<evidence type="ECO:0000256" key="2">
    <source>
        <dbReference type="ARBA" id="ARBA00022490"/>
    </source>
</evidence>
<dbReference type="InterPro" id="IPR018109">
    <property type="entry name" value="Folylpolyglutamate_synth_CS"/>
</dbReference>
<evidence type="ECO:0000256" key="9">
    <source>
        <dbReference type="ARBA" id="ARBA00023306"/>
    </source>
</evidence>
<keyword evidence="5 11" id="KW-0547">Nucleotide-binding</keyword>
<evidence type="ECO:0000256" key="7">
    <source>
        <dbReference type="ARBA" id="ARBA00022960"/>
    </source>
</evidence>
<dbReference type="EC" id="6.3.2.13" evidence="11"/>
<feature type="short sequence motif" description="Meso-diaminopimelate recognition motif" evidence="11">
    <location>
        <begin position="403"/>
        <end position="406"/>
    </location>
</feature>
<keyword evidence="7 11" id="KW-0133">Cell shape</keyword>
<feature type="binding site" evidence="11">
    <location>
        <position position="379"/>
    </location>
    <ligand>
        <name>meso-2,6-diaminopimelate</name>
        <dbReference type="ChEBI" id="CHEBI:57791"/>
    </ligand>
</feature>
<comment type="PTM">
    <text evidence="11">Carboxylation is probably crucial for Mg(2+) binding and, consequently, for the gamma-phosphate positioning of ATP.</text>
</comment>
<evidence type="ECO:0000259" key="14">
    <source>
        <dbReference type="Pfam" id="PF02875"/>
    </source>
</evidence>
<feature type="domain" description="Mur ligase central" evidence="15">
    <location>
        <begin position="110"/>
        <end position="306"/>
    </location>
</feature>
<keyword evidence="6 11" id="KW-0067">ATP-binding</keyword>
<keyword evidence="9 11" id="KW-0131">Cell cycle</keyword>
<dbReference type="PANTHER" id="PTHR23135:SF4">
    <property type="entry name" value="UDP-N-ACETYLMURAMOYL-L-ALANYL-D-GLUTAMATE--2,6-DIAMINOPIMELATE LIGASE MURE HOMOLOG, CHLOROPLASTIC"/>
    <property type="match status" value="1"/>
</dbReference>
<evidence type="ECO:0000259" key="15">
    <source>
        <dbReference type="Pfam" id="PF08245"/>
    </source>
</evidence>
<feature type="domain" description="Mur ligase N-terminal catalytic" evidence="13">
    <location>
        <begin position="26"/>
        <end position="98"/>
    </location>
</feature>
<feature type="binding site" evidence="11">
    <location>
        <position position="460"/>
    </location>
    <ligand>
        <name>meso-2,6-diaminopimelate</name>
        <dbReference type="ChEBI" id="CHEBI:57791"/>
    </ligand>
</feature>
<feature type="binding site" evidence="11">
    <location>
        <position position="456"/>
    </location>
    <ligand>
        <name>meso-2,6-diaminopimelate</name>
        <dbReference type="ChEBI" id="CHEBI:57791"/>
    </ligand>
</feature>
<feature type="domain" description="Mur ligase C-terminal" evidence="14">
    <location>
        <begin position="328"/>
        <end position="458"/>
    </location>
</feature>
<comment type="similarity">
    <text evidence="1 11">Belongs to the MurCDEF family. MurE subfamily.</text>
</comment>
<feature type="modified residue" description="N6-carboxylysine" evidence="11">
    <location>
        <position position="221"/>
    </location>
</feature>
<feature type="binding site" evidence="11">
    <location>
        <position position="31"/>
    </location>
    <ligand>
        <name>UDP-N-acetyl-alpha-D-muramoyl-L-alanyl-D-glutamate</name>
        <dbReference type="ChEBI" id="CHEBI:83900"/>
    </ligand>
</feature>
<name>A0ABS5JZG9_9BACT</name>
<dbReference type="Gene3D" id="3.40.1390.10">
    <property type="entry name" value="MurE/MurF, N-terminal domain"/>
    <property type="match status" value="1"/>
</dbReference>
<feature type="binding site" evidence="11">
    <location>
        <position position="187"/>
    </location>
    <ligand>
        <name>UDP-N-acetyl-alpha-D-muramoyl-L-alanyl-D-glutamate</name>
        <dbReference type="ChEBI" id="CHEBI:83900"/>
    </ligand>
</feature>
<comment type="subcellular location">
    <subcellularLocation>
        <location evidence="11 12">Cytoplasm</location>
    </subcellularLocation>
</comment>
<dbReference type="PANTHER" id="PTHR23135">
    <property type="entry name" value="MUR LIGASE FAMILY MEMBER"/>
    <property type="match status" value="1"/>
</dbReference>
<comment type="caution">
    <text evidence="16">The sequence shown here is derived from an EMBL/GenBank/DDBJ whole genome shotgun (WGS) entry which is preliminary data.</text>
</comment>
<dbReference type="InterPro" id="IPR036615">
    <property type="entry name" value="Mur_ligase_C_dom_sf"/>
</dbReference>
<keyword evidence="3 11" id="KW-0436">Ligase</keyword>
<feature type="binding site" evidence="11">
    <location>
        <position position="189"/>
    </location>
    <ligand>
        <name>UDP-N-acetyl-alpha-D-muramoyl-L-alanyl-D-glutamate</name>
        <dbReference type="ChEBI" id="CHEBI:83900"/>
    </ligand>
</feature>
<feature type="binding site" evidence="11">
    <location>
        <begin position="112"/>
        <end position="118"/>
    </location>
    <ligand>
        <name>ATP</name>
        <dbReference type="ChEBI" id="CHEBI:30616"/>
    </ligand>
</feature>
<dbReference type="RefSeq" id="WP_212217917.1">
    <property type="nucleotide sequence ID" value="NZ_JAGUCO010000021.1"/>
</dbReference>
<keyword evidence="8 11" id="KW-0573">Peptidoglycan synthesis</keyword>
<evidence type="ECO:0000256" key="4">
    <source>
        <dbReference type="ARBA" id="ARBA00022618"/>
    </source>
</evidence>
<dbReference type="InterPro" id="IPR005761">
    <property type="entry name" value="UDP-N-AcMur-Glu-dNH2Pim_ligase"/>
</dbReference>
<proteinExistence type="inferred from homology"/>
<evidence type="ECO:0000259" key="13">
    <source>
        <dbReference type="Pfam" id="PF01225"/>
    </source>
</evidence>
<feature type="binding site" evidence="11">
    <location>
        <position position="181"/>
    </location>
    <ligand>
        <name>UDP-N-acetyl-alpha-D-muramoyl-L-alanyl-D-glutamate</name>
        <dbReference type="ChEBI" id="CHEBI:83900"/>
    </ligand>
</feature>
<dbReference type="NCBIfam" id="NF001126">
    <property type="entry name" value="PRK00139.1-4"/>
    <property type="match status" value="1"/>
</dbReference>
<dbReference type="InterPro" id="IPR036565">
    <property type="entry name" value="Mur-like_cat_sf"/>
</dbReference>
<evidence type="ECO:0000256" key="8">
    <source>
        <dbReference type="ARBA" id="ARBA00022984"/>
    </source>
</evidence>
<dbReference type="SUPFAM" id="SSF53623">
    <property type="entry name" value="MurD-like peptide ligases, catalytic domain"/>
    <property type="match status" value="1"/>
</dbReference>